<organism evidence="1">
    <name type="scientific">hydrothermal vent metagenome</name>
    <dbReference type="NCBI Taxonomy" id="652676"/>
    <lineage>
        <taxon>unclassified sequences</taxon>
        <taxon>metagenomes</taxon>
        <taxon>ecological metagenomes</taxon>
    </lineage>
</organism>
<dbReference type="Gene3D" id="3.30.310.50">
    <property type="entry name" value="Alpha-D-phosphohexomutase, C-terminal domain"/>
    <property type="match status" value="1"/>
</dbReference>
<evidence type="ECO:0000313" key="1">
    <source>
        <dbReference type="EMBL" id="VAW23416.1"/>
    </source>
</evidence>
<dbReference type="AlphaFoldDB" id="A0A3B0UUJ0"/>
<evidence type="ECO:0008006" key="2">
    <source>
        <dbReference type="Google" id="ProtNLM"/>
    </source>
</evidence>
<protein>
    <recommendedName>
        <fullName evidence="2">Alpha-D-phosphohexomutase C-terminal domain-containing protein</fullName>
    </recommendedName>
</protein>
<proteinExistence type="predicted"/>
<dbReference type="GO" id="GO:0016868">
    <property type="term" value="F:intramolecular phosphotransferase activity"/>
    <property type="evidence" value="ECO:0007669"/>
    <property type="project" value="InterPro"/>
</dbReference>
<reference evidence="1" key="1">
    <citation type="submission" date="2018-06" db="EMBL/GenBank/DDBJ databases">
        <authorList>
            <person name="Zhirakovskaya E."/>
        </authorList>
    </citation>
    <scope>NUCLEOTIDE SEQUENCE</scope>
</reference>
<dbReference type="InterPro" id="IPR036900">
    <property type="entry name" value="A-D-PHexomutase_C_sf"/>
</dbReference>
<accession>A0A3B0UUJ0</accession>
<name>A0A3B0UUJ0_9ZZZZ</name>
<dbReference type="SUPFAM" id="SSF55957">
    <property type="entry name" value="Phosphoglucomutase, C-terminal domain"/>
    <property type="match status" value="1"/>
</dbReference>
<dbReference type="EMBL" id="UOEO01000234">
    <property type="protein sequence ID" value="VAW23416.1"/>
    <property type="molecule type" value="Genomic_DNA"/>
</dbReference>
<gene>
    <name evidence="1" type="ORF">MNBD_ALPHA12-2343</name>
</gene>
<sequence>NKMDGVRMVFADESIIHFRRSGNAPEMRIYVETGDRGLSGRMLSEIKHGLGAVLTARGAAA</sequence>
<feature type="non-terminal residue" evidence="1">
    <location>
        <position position="1"/>
    </location>
</feature>